<feature type="domain" description="UspA" evidence="2">
    <location>
        <begin position="199"/>
        <end position="275"/>
    </location>
</feature>
<dbReference type="PANTHER" id="PTHR46268">
    <property type="entry name" value="STRESS RESPONSE PROTEIN NHAX"/>
    <property type="match status" value="1"/>
</dbReference>
<organism evidence="3">
    <name type="scientific">Yersinia enterocolitica</name>
    <dbReference type="NCBI Taxonomy" id="630"/>
    <lineage>
        <taxon>Bacteria</taxon>
        <taxon>Pseudomonadati</taxon>
        <taxon>Pseudomonadota</taxon>
        <taxon>Gammaproteobacteria</taxon>
        <taxon>Enterobacterales</taxon>
        <taxon>Yersiniaceae</taxon>
        <taxon>Yersinia</taxon>
    </lineage>
</organism>
<dbReference type="SUPFAM" id="SSF52402">
    <property type="entry name" value="Adenine nucleotide alpha hydrolases-like"/>
    <property type="match status" value="2"/>
</dbReference>
<dbReference type="InterPro" id="IPR006016">
    <property type="entry name" value="UspA"/>
</dbReference>
<proteinExistence type="inferred from homology"/>
<dbReference type="Pfam" id="PF00582">
    <property type="entry name" value="Usp"/>
    <property type="match status" value="2"/>
</dbReference>
<protein>
    <recommendedName>
        <fullName evidence="2">UspA domain-containing protein</fullName>
    </recommendedName>
</protein>
<sequence>MNNTVTACVDGSLSTRSVCEYAAWAARTLQSQLALLHVIEKDSTPVVSDLTGTLGLDSQQLLTDELVEIEGQRNRLLMAQGKAILESCSELLQKQGSPDVLLMQKHGTPDEVLAELSDLRLMVLGRRGSQHPVGSHLESVIRLQKKPLLVVPENYSAPSRAMFAYDGSEESRRNLERLTMSPLLRGLECHLVMVNGKKEELLAAQQILRDAGIENSTTHLTGQSVGDALIRYAEENAVDLIVMGAYGHSRLRQFFIGSHTSEMLQKTQQPLLILRLAMKRGGYARPTS</sequence>
<dbReference type="AlphaFoldDB" id="O07487"/>
<evidence type="ECO:0000256" key="1">
    <source>
        <dbReference type="ARBA" id="ARBA00008791"/>
    </source>
</evidence>
<dbReference type="Gene3D" id="3.40.50.12370">
    <property type="match status" value="1"/>
</dbReference>
<dbReference type="InterPro" id="IPR006015">
    <property type="entry name" value="Universal_stress_UspA"/>
</dbReference>
<dbReference type="PRINTS" id="PR01438">
    <property type="entry name" value="UNVRSLSTRESS"/>
</dbReference>
<reference evidence="3" key="1">
    <citation type="journal article" date="1998" name="Syst. Appl. Microbiol.">
        <title>Characterization of plasmid regions of foodborne Yersinia enterocolitica biogroup 1A strains hybridizing to the Yersinia enterocolitica virulence plasmid.</title>
        <authorList>
            <person name="Hoffmann B."/>
            <person name="Strauch E."/>
            <person name="Gewinner C."/>
            <person name="Nattermann H."/>
            <person name="Appel B."/>
        </authorList>
    </citation>
    <scope>NUCLEOTIDE SEQUENCE</scope>
    <source>
        <strain evidence="3">15673</strain>
    </source>
</reference>
<dbReference type="PANTHER" id="PTHR46268:SF6">
    <property type="entry name" value="UNIVERSAL STRESS PROTEIN UP12"/>
    <property type="match status" value="1"/>
</dbReference>
<evidence type="ECO:0000259" key="2">
    <source>
        <dbReference type="Pfam" id="PF00582"/>
    </source>
</evidence>
<comment type="similarity">
    <text evidence="1">Belongs to the universal stress protein A family.</text>
</comment>
<feature type="domain" description="UspA" evidence="2">
    <location>
        <begin position="1"/>
        <end position="152"/>
    </location>
</feature>
<dbReference type="EMBL" id="Y13308">
    <property type="protein sequence ID" value="CAA73748.1"/>
    <property type="molecule type" value="Genomic_DNA"/>
</dbReference>
<dbReference type="CDD" id="cd00293">
    <property type="entry name" value="USP-like"/>
    <property type="match status" value="2"/>
</dbReference>
<name>O07487_YEREN</name>
<evidence type="ECO:0000313" key="3">
    <source>
        <dbReference type="EMBL" id="CAA73748.1"/>
    </source>
</evidence>
<accession>O07487</accession>